<gene>
    <name evidence="3" type="ORF">CO051_01670</name>
</gene>
<dbReference type="Proteomes" id="UP000231383">
    <property type="component" value="Unassembled WGS sequence"/>
</dbReference>
<evidence type="ECO:0000313" key="4">
    <source>
        <dbReference type="Proteomes" id="UP000231383"/>
    </source>
</evidence>
<dbReference type="InterPro" id="IPR036641">
    <property type="entry name" value="HPT_dom_sf"/>
</dbReference>
<comment type="caution">
    <text evidence="3">The sequence shown here is derived from an EMBL/GenBank/DDBJ whole genome shotgun (WGS) entry which is preliminary data.</text>
</comment>
<feature type="domain" description="HPt" evidence="2">
    <location>
        <begin position="1"/>
        <end position="104"/>
    </location>
</feature>
<protein>
    <recommendedName>
        <fullName evidence="2">HPt domain-containing protein</fullName>
    </recommendedName>
</protein>
<dbReference type="GO" id="GO:0000160">
    <property type="term" value="P:phosphorelay signal transduction system"/>
    <property type="evidence" value="ECO:0007669"/>
    <property type="project" value="InterPro"/>
</dbReference>
<reference evidence="4" key="1">
    <citation type="submission" date="2017-09" db="EMBL/GenBank/DDBJ databases">
        <title>Depth-based differentiation of microbial function through sediment-hosted aquifers and enrichment of novel symbionts in the deep terrestrial subsurface.</title>
        <authorList>
            <person name="Probst A.J."/>
            <person name="Ladd B."/>
            <person name="Jarett J.K."/>
            <person name="Geller-Mcgrath D.E."/>
            <person name="Sieber C.M.K."/>
            <person name="Emerson J.B."/>
            <person name="Anantharaman K."/>
            <person name="Thomas B.C."/>
            <person name="Malmstrom R."/>
            <person name="Stieglmeier M."/>
            <person name="Klingl A."/>
            <person name="Woyke T."/>
            <person name="Ryan C.M."/>
            <person name="Banfield J.F."/>
        </authorList>
    </citation>
    <scope>NUCLEOTIDE SEQUENCE [LARGE SCALE GENOMIC DNA]</scope>
</reference>
<dbReference type="InterPro" id="IPR008207">
    <property type="entry name" value="Sig_transdc_His_kin_Hpt_dom"/>
</dbReference>
<organism evidence="3 4">
    <name type="scientific">Candidatus Roizmanbacteria bacterium CG_4_9_14_0_2_um_filter_39_13</name>
    <dbReference type="NCBI Taxonomy" id="1974839"/>
    <lineage>
        <taxon>Bacteria</taxon>
        <taxon>Candidatus Roizmaniibacteriota</taxon>
    </lineage>
</organism>
<accession>A0A2M8F204</accession>
<proteinExistence type="predicted"/>
<dbReference type="Pfam" id="PF01627">
    <property type="entry name" value="Hpt"/>
    <property type="match status" value="1"/>
</dbReference>
<dbReference type="EMBL" id="PFSC01000045">
    <property type="protein sequence ID" value="PJC33306.1"/>
    <property type="molecule type" value="Genomic_DNA"/>
</dbReference>
<evidence type="ECO:0000256" key="1">
    <source>
        <dbReference type="PROSITE-ProRule" id="PRU00110"/>
    </source>
</evidence>
<dbReference type="Gene3D" id="1.20.120.160">
    <property type="entry name" value="HPT domain"/>
    <property type="match status" value="1"/>
</dbReference>
<dbReference type="AlphaFoldDB" id="A0A2M8F204"/>
<dbReference type="PROSITE" id="PS50894">
    <property type="entry name" value="HPT"/>
    <property type="match status" value="1"/>
</dbReference>
<evidence type="ECO:0000313" key="3">
    <source>
        <dbReference type="EMBL" id="PJC33306.1"/>
    </source>
</evidence>
<keyword evidence="1" id="KW-0597">Phosphoprotein</keyword>
<evidence type="ECO:0000259" key="2">
    <source>
        <dbReference type="PROSITE" id="PS50894"/>
    </source>
</evidence>
<dbReference type="SUPFAM" id="SSF47226">
    <property type="entry name" value="Histidine-containing phosphotransfer domain, HPT domain"/>
    <property type="match status" value="1"/>
</dbReference>
<name>A0A2M8F204_9BACT</name>
<dbReference type="SMART" id="SM00073">
    <property type="entry name" value="HPT"/>
    <property type="match status" value="1"/>
</dbReference>
<feature type="modified residue" description="Phosphohistidine" evidence="1">
    <location>
        <position position="47"/>
    </location>
</feature>
<sequence length="131" mass="14892">MHVNLNSYKKLYLDTASAKLSDMTALFEKIAENQDPQAIADFHRLSHSIKSQSLVMGYTQLGLAGKILEALFRAVQKDQIKLDTNIFEIIRKTINAMSQSLIRIQSQQGELNLSHEIQSLEEHTKIRLLDP</sequence>